<name>A0A200RA27_MACCD</name>
<gene>
    <name evidence="2" type="ORF">BVC80_9051g83</name>
</gene>
<dbReference type="Pfam" id="PF04420">
    <property type="entry name" value="CHD5"/>
    <property type="match status" value="1"/>
</dbReference>
<keyword evidence="3" id="KW-1185">Reference proteome</keyword>
<dbReference type="STRING" id="56857.A0A200RA27"/>
<keyword evidence="1" id="KW-0472">Membrane</keyword>
<protein>
    <submittedName>
        <fullName evidence="2">Uncharacterized protein</fullName>
    </submittedName>
</protein>
<keyword evidence="1" id="KW-1133">Transmembrane helix</keyword>
<organism evidence="2 3">
    <name type="scientific">Macleaya cordata</name>
    <name type="common">Five-seeded plume-poppy</name>
    <name type="synonym">Bocconia cordata</name>
    <dbReference type="NCBI Taxonomy" id="56857"/>
    <lineage>
        <taxon>Eukaryota</taxon>
        <taxon>Viridiplantae</taxon>
        <taxon>Streptophyta</taxon>
        <taxon>Embryophyta</taxon>
        <taxon>Tracheophyta</taxon>
        <taxon>Spermatophyta</taxon>
        <taxon>Magnoliopsida</taxon>
        <taxon>Ranunculales</taxon>
        <taxon>Papaveraceae</taxon>
        <taxon>Papaveroideae</taxon>
        <taxon>Macleaya</taxon>
    </lineage>
</organism>
<comment type="caution">
    <text evidence="2">The sequence shown here is derived from an EMBL/GenBank/DDBJ whole genome shotgun (WGS) entry which is preliminary data.</text>
</comment>
<dbReference type="GO" id="GO:0071816">
    <property type="term" value="P:tail-anchored membrane protein insertion into ER membrane"/>
    <property type="evidence" value="ECO:0007669"/>
    <property type="project" value="InterPro"/>
</dbReference>
<dbReference type="Proteomes" id="UP000195402">
    <property type="component" value="Unassembled WGS sequence"/>
</dbReference>
<feature type="transmembrane region" description="Helical" evidence="1">
    <location>
        <begin position="141"/>
        <end position="161"/>
    </location>
</feature>
<dbReference type="InterPro" id="IPR028945">
    <property type="entry name" value="Get1"/>
</dbReference>
<dbReference type="EMBL" id="MVGT01000185">
    <property type="protein sequence ID" value="OVA19579.1"/>
    <property type="molecule type" value="Genomic_DNA"/>
</dbReference>
<dbReference type="OrthoDB" id="512018at2759"/>
<evidence type="ECO:0000313" key="3">
    <source>
        <dbReference type="Proteomes" id="UP000195402"/>
    </source>
</evidence>
<evidence type="ECO:0000313" key="2">
    <source>
        <dbReference type="EMBL" id="OVA19579.1"/>
    </source>
</evidence>
<feature type="transmembrane region" description="Helical" evidence="1">
    <location>
        <begin position="100"/>
        <end position="121"/>
    </location>
</feature>
<feature type="transmembrane region" description="Helical" evidence="1">
    <location>
        <begin position="12"/>
        <end position="30"/>
    </location>
</feature>
<dbReference type="OMA" id="FVCRLFK"/>
<accession>A0A200RA27</accession>
<proteinExistence type="predicted"/>
<dbReference type="FunCoup" id="A0A200RA27">
    <property type="interactions" value="1099"/>
</dbReference>
<dbReference type="InParanoid" id="A0A200RA27"/>
<reference evidence="2 3" key="1">
    <citation type="journal article" date="2017" name="Mol. Plant">
        <title>The Genome of Medicinal Plant Macleaya cordata Provides New Insights into Benzylisoquinoline Alkaloids Metabolism.</title>
        <authorList>
            <person name="Liu X."/>
            <person name="Liu Y."/>
            <person name="Huang P."/>
            <person name="Ma Y."/>
            <person name="Qing Z."/>
            <person name="Tang Q."/>
            <person name="Cao H."/>
            <person name="Cheng P."/>
            <person name="Zheng Y."/>
            <person name="Yuan Z."/>
            <person name="Zhou Y."/>
            <person name="Liu J."/>
            <person name="Tang Z."/>
            <person name="Zhuo Y."/>
            <person name="Zhang Y."/>
            <person name="Yu L."/>
            <person name="Huang J."/>
            <person name="Yang P."/>
            <person name="Peng Q."/>
            <person name="Zhang J."/>
            <person name="Jiang W."/>
            <person name="Zhang Z."/>
            <person name="Lin K."/>
            <person name="Ro D.K."/>
            <person name="Chen X."/>
            <person name="Xiong X."/>
            <person name="Shang Y."/>
            <person name="Huang S."/>
            <person name="Zeng J."/>
        </authorList>
    </citation>
    <scope>NUCLEOTIDE SEQUENCE [LARGE SCALE GENOMIC DNA]</scope>
    <source>
        <strain evidence="3">cv. BLH2017</strain>
        <tissue evidence="2">Root</tissue>
    </source>
</reference>
<dbReference type="AlphaFoldDB" id="A0A200RA27"/>
<evidence type="ECO:0000256" key="1">
    <source>
        <dbReference type="SAM" id="Phobius"/>
    </source>
</evidence>
<keyword evidence="1" id="KW-0812">Transmembrane</keyword>
<sequence>MDETLENRGSVAAPLIFILTVFLQLVPVFLGHLKKRGSYNAEEIKLRQQIKELLKEAASLSNPSTFAQAAKLRRMAAAKEKELRQSQELHKKENQLPYDIIMKVLWILKVISYPLLIVWFWSDPVASVSQQLLQPFGNIFLRPFSLSFIYDAVILCGFRTVQPCVAVRQQ</sequence>